<organism evidence="1 2">
    <name type="scientific">Choiromyces venosus 120613-1</name>
    <dbReference type="NCBI Taxonomy" id="1336337"/>
    <lineage>
        <taxon>Eukaryota</taxon>
        <taxon>Fungi</taxon>
        <taxon>Dikarya</taxon>
        <taxon>Ascomycota</taxon>
        <taxon>Pezizomycotina</taxon>
        <taxon>Pezizomycetes</taxon>
        <taxon>Pezizales</taxon>
        <taxon>Tuberaceae</taxon>
        <taxon>Choiromyces</taxon>
    </lineage>
</organism>
<dbReference type="PANTHER" id="PTHR31223:SF70">
    <property type="entry name" value="LOG FAMILY PROTEIN YJL055W"/>
    <property type="match status" value="1"/>
</dbReference>
<dbReference type="EMBL" id="ML120429">
    <property type="protein sequence ID" value="RPA95134.1"/>
    <property type="molecule type" value="Genomic_DNA"/>
</dbReference>
<accession>A0A3N4JMM8</accession>
<evidence type="ECO:0000313" key="1">
    <source>
        <dbReference type="EMBL" id="RPA95134.1"/>
    </source>
</evidence>
<sequence length="207" mass="22219">MSDNKADDKQFAVCVFCGSSPGTESQFIETAKSLGAELYKNDWSLVYGGGTVGLMGAVASSLVALGGNVHGIIPKALVSKEQTGTVPSVEEFGKTTVVRDMHSRKAMMGKEANAFVALPGGFGTMEELFEITTWNQVGIHDCPIVVLNLNGFYDGLLGWIRMAVEKGFISENASTIISEAKAVEEVAERIKSYKPAAGRFNLDWKSQ</sequence>
<dbReference type="GO" id="GO:0005829">
    <property type="term" value="C:cytosol"/>
    <property type="evidence" value="ECO:0007669"/>
    <property type="project" value="TreeGrafter"/>
</dbReference>
<dbReference type="OrthoDB" id="414463at2759"/>
<reference evidence="1 2" key="1">
    <citation type="journal article" date="2018" name="Nat. Ecol. Evol.">
        <title>Pezizomycetes genomes reveal the molecular basis of ectomycorrhizal truffle lifestyle.</title>
        <authorList>
            <person name="Murat C."/>
            <person name="Payen T."/>
            <person name="Noel B."/>
            <person name="Kuo A."/>
            <person name="Morin E."/>
            <person name="Chen J."/>
            <person name="Kohler A."/>
            <person name="Krizsan K."/>
            <person name="Balestrini R."/>
            <person name="Da Silva C."/>
            <person name="Montanini B."/>
            <person name="Hainaut M."/>
            <person name="Levati E."/>
            <person name="Barry K.W."/>
            <person name="Belfiori B."/>
            <person name="Cichocki N."/>
            <person name="Clum A."/>
            <person name="Dockter R.B."/>
            <person name="Fauchery L."/>
            <person name="Guy J."/>
            <person name="Iotti M."/>
            <person name="Le Tacon F."/>
            <person name="Lindquist E.A."/>
            <person name="Lipzen A."/>
            <person name="Malagnac F."/>
            <person name="Mello A."/>
            <person name="Molinier V."/>
            <person name="Miyauchi S."/>
            <person name="Poulain J."/>
            <person name="Riccioni C."/>
            <person name="Rubini A."/>
            <person name="Sitrit Y."/>
            <person name="Splivallo R."/>
            <person name="Traeger S."/>
            <person name="Wang M."/>
            <person name="Zifcakova L."/>
            <person name="Wipf D."/>
            <person name="Zambonelli A."/>
            <person name="Paolocci F."/>
            <person name="Nowrousian M."/>
            <person name="Ottonello S."/>
            <person name="Baldrian P."/>
            <person name="Spatafora J.W."/>
            <person name="Henrissat B."/>
            <person name="Nagy L.G."/>
            <person name="Aury J.M."/>
            <person name="Wincker P."/>
            <person name="Grigoriev I.V."/>
            <person name="Bonfante P."/>
            <person name="Martin F.M."/>
        </authorList>
    </citation>
    <scope>NUCLEOTIDE SEQUENCE [LARGE SCALE GENOMIC DNA]</scope>
    <source>
        <strain evidence="1 2">120613-1</strain>
    </source>
</reference>
<dbReference type="NCBIfam" id="TIGR00730">
    <property type="entry name" value="Rossman fold protein, TIGR00730 family"/>
    <property type="match status" value="1"/>
</dbReference>
<dbReference type="InterPro" id="IPR005269">
    <property type="entry name" value="LOG"/>
</dbReference>
<dbReference type="Proteomes" id="UP000276215">
    <property type="component" value="Unassembled WGS sequence"/>
</dbReference>
<dbReference type="Gene3D" id="3.40.50.450">
    <property type="match status" value="1"/>
</dbReference>
<proteinExistence type="predicted"/>
<dbReference type="Pfam" id="PF03641">
    <property type="entry name" value="Lysine_decarbox"/>
    <property type="match status" value="1"/>
</dbReference>
<gene>
    <name evidence="1" type="ORF">L873DRAFT_1699152</name>
</gene>
<name>A0A3N4JMM8_9PEZI</name>
<keyword evidence="2" id="KW-1185">Reference proteome</keyword>
<dbReference type="SUPFAM" id="SSF102405">
    <property type="entry name" value="MCP/YpsA-like"/>
    <property type="match status" value="1"/>
</dbReference>
<dbReference type="STRING" id="1336337.A0A3N4JMM8"/>
<evidence type="ECO:0000313" key="2">
    <source>
        <dbReference type="Proteomes" id="UP000276215"/>
    </source>
</evidence>
<dbReference type="GO" id="GO:0009691">
    <property type="term" value="P:cytokinin biosynthetic process"/>
    <property type="evidence" value="ECO:0007669"/>
    <property type="project" value="InterPro"/>
</dbReference>
<dbReference type="AlphaFoldDB" id="A0A3N4JMM8"/>
<dbReference type="InterPro" id="IPR031100">
    <property type="entry name" value="LOG_fam"/>
</dbReference>
<dbReference type="GO" id="GO:0016799">
    <property type="term" value="F:hydrolase activity, hydrolyzing N-glycosyl compounds"/>
    <property type="evidence" value="ECO:0007669"/>
    <property type="project" value="TreeGrafter"/>
</dbReference>
<dbReference type="PANTHER" id="PTHR31223">
    <property type="entry name" value="LOG FAMILY PROTEIN YJL055W"/>
    <property type="match status" value="1"/>
</dbReference>
<evidence type="ECO:0008006" key="3">
    <source>
        <dbReference type="Google" id="ProtNLM"/>
    </source>
</evidence>
<protein>
    <recommendedName>
        <fullName evidence="3">Cytokinin riboside 5'-monophosphate phosphoribohydrolase</fullName>
    </recommendedName>
</protein>